<dbReference type="InterPro" id="IPR001461">
    <property type="entry name" value="Aspartic_peptidase_A1"/>
</dbReference>
<keyword evidence="5 12" id="KW-0064">Aspartyl protease</keyword>
<dbReference type="InterPro" id="IPR034164">
    <property type="entry name" value="Pepsin-like_dom"/>
</dbReference>
<keyword evidence="7 14" id="KW-0472">Membrane</keyword>
<keyword evidence="6 12" id="KW-0378">Hydrolase</keyword>
<feature type="transmembrane region" description="Helical" evidence="14">
    <location>
        <begin position="381"/>
        <end position="406"/>
    </location>
</feature>
<dbReference type="PRINTS" id="PR00792">
    <property type="entry name" value="PEPSIN"/>
</dbReference>
<dbReference type="CDD" id="cd05471">
    <property type="entry name" value="pepsin_like"/>
    <property type="match status" value="3"/>
</dbReference>
<feature type="active site" evidence="10">
    <location>
        <position position="839"/>
    </location>
</feature>
<name>A0A409WYB6_PSICY</name>
<comment type="subcellular location">
    <subcellularLocation>
        <location evidence="1">Cell membrane</location>
    </subcellularLocation>
</comment>
<evidence type="ECO:0000256" key="4">
    <source>
        <dbReference type="ARBA" id="ARBA00022670"/>
    </source>
</evidence>
<gene>
    <name evidence="16" type="ORF">CVT25_007052</name>
</gene>
<evidence type="ECO:0000256" key="2">
    <source>
        <dbReference type="ARBA" id="ARBA00007447"/>
    </source>
</evidence>
<evidence type="ECO:0000259" key="15">
    <source>
        <dbReference type="PROSITE" id="PS51767"/>
    </source>
</evidence>
<feature type="region of interest" description="Disordered" evidence="13">
    <location>
        <begin position="55"/>
        <end position="108"/>
    </location>
</feature>
<keyword evidence="14" id="KW-1133">Transmembrane helix</keyword>
<evidence type="ECO:0000256" key="14">
    <source>
        <dbReference type="SAM" id="Phobius"/>
    </source>
</evidence>
<accession>A0A409WYB6</accession>
<dbReference type="SUPFAM" id="SSF50630">
    <property type="entry name" value="Acid proteases"/>
    <property type="match status" value="3"/>
</dbReference>
<reference evidence="16 17" key="1">
    <citation type="journal article" date="2018" name="Evol. Lett.">
        <title>Horizontal gene cluster transfer increased hallucinogenic mushroom diversity.</title>
        <authorList>
            <person name="Reynolds H.T."/>
            <person name="Vijayakumar V."/>
            <person name="Gluck-Thaler E."/>
            <person name="Korotkin H.B."/>
            <person name="Matheny P.B."/>
            <person name="Slot J.C."/>
        </authorList>
    </citation>
    <scope>NUCLEOTIDE SEQUENCE [LARGE SCALE GENOMIC DNA]</scope>
    <source>
        <strain evidence="16 17">2631</strain>
    </source>
</reference>
<feature type="transmembrane region" description="Helical" evidence="14">
    <location>
        <begin position="427"/>
        <end position="448"/>
    </location>
</feature>
<evidence type="ECO:0000256" key="6">
    <source>
        <dbReference type="ARBA" id="ARBA00022801"/>
    </source>
</evidence>
<evidence type="ECO:0000256" key="12">
    <source>
        <dbReference type="RuleBase" id="RU000454"/>
    </source>
</evidence>
<evidence type="ECO:0000256" key="9">
    <source>
        <dbReference type="ARBA" id="ARBA00023288"/>
    </source>
</evidence>
<evidence type="ECO:0000256" key="5">
    <source>
        <dbReference type="ARBA" id="ARBA00022750"/>
    </source>
</evidence>
<protein>
    <recommendedName>
        <fullName evidence="15">Peptidase A1 domain-containing protein</fullName>
    </recommendedName>
</protein>
<dbReference type="PROSITE" id="PS00141">
    <property type="entry name" value="ASP_PROTEASE"/>
    <property type="match status" value="3"/>
</dbReference>
<evidence type="ECO:0000256" key="3">
    <source>
        <dbReference type="ARBA" id="ARBA00022475"/>
    </source>
</evidence>
<dbReference type="FunFam" id="2.40.70.10:FF:000008">
    <property type="entry name" value="Cathepsin D"/>
    <property type="match status" value="1"/>
</dbReference>
<proteinExistence type="inferred from homology"/>
<feature type="active site" evidence="10">
    <location>
        <position position="649"/>
    </location>
</feature>
<keyword evidence="4 12" id="KW-0645">Protease</keyword>
<keyword evidence="3" id="KW-1003">Cell membrane</keyword>
<feature type="domain" description="Peptidase A1" evidence="15">
    <location>
        <begin position="127"/>
        <end position="428"/>
    </location>
</feature>
<dbReference type="InterPro" id="IPR021109">
    <property type="entry name" value="Peptidase_aspartic_dom_sf"/>
</dbReference>
<dbReference type="InParanoid" id="A0A409WYB6"/>
<dbReference type="Proteomes" id="UP000283269">
    <property type="component" value="Unassembled WGS sequence"/>
</dbReference>
<dbReference type="FunFam" id="2.40.70.10:FF:000060">
    <property type="entry name" value="Aspartic-type endopeptidase ctsD"/>
    <property type="match status" value="1"/>
</dbReference>
<keyword evidence="17" id="KW-1185">Reference proteome</keyword>
<comment type="similarity">
    <text evidence="2 12">Belongs to the peptidase A1 family.</text>
</comment>
<dbReference type="PANTHER" id="PTHR47966:SF75">
    <property type="entry name" value="ENDOPEPTIDASE (CTSD), PUTATIVE (AFU_ORTHOLOGUE AFUA_4G07040)-RELATED"/>
    <property type="match status" value="1"/>
</dbReference>
<dbReference type="Pfam" id="PF00026">
    <property type="entry name" value="Asp"/>
    <property type="match status" value="3"/>
</dbReference>
<dbReference type="InterPro" id="IPR001969">
    <property type="entry name" value="Aspartic_peptidase_AS"/>
</dbReference>
<keyword evidence="11" id="KW-1015">Disulfide bond</keyword>
<feature type="compositionally biased region" description="Low complexity" evidence="13">
    <location>
        <begin position="84"/>
        <end position="95"/>
    </location>
</feature>
<evidence type="ECO:0000256" key="7">
    <source>
        <dbReference type="ARBA" id="ARBA00023136"/>
    </source>
</evidence>
<keyword evidence="9" id="KW-0449">Lipoprotein</keyword>
<dbReference type="InterPro" id="IPR033121">
    <property type="entry name" value="PEPTIDASE_A1"/>
</dbReference>
<feature type="region of interest" description="Disordered" evidence="13">
    <location>
        <begin position="564"/>
        <end position="619"/>
    </location>
</feature>
<dbReference type="EMBL" id="NHYD01003015">
    <property type="protein sequence ID" value="PPQ83461.1"/>
    <property type="molecule type" value="Genomic_DNA"/>
</dbReference>
<evidence type="ECO:0000256" key="10">
    <source>
        <dbReference type="PIRSR" id="PIRSR601461-1"/>
    </source>
</evidence>
<feature type="disulfide bond" evidence="11">
    <location>
        <begin position="662"/>
        <end position="670"/>
    </location>
</feature>
<evidence type="ECO:0000313" key="16">
    <source>
        <dbReference type="EMBL" id="PPQ83461.1"/>
    </source>
</evidence>
<keyword evidence="14" id="KW-0812">Transmembrane</keyword>
<feature type="domain" description="Peptidase A1" evidence="15">
    <location>
        <begin position="631"/>
        <end position="949"/>
    </location>
</feature>
<dbReference type="PANTHER" id="PTHR47966">
    <property type="entry name" value="BETA-SITE APP-CLEAVING ENZYME, ISOFORM A-RELATED"/>
    <property type="match status" value="1"/>
</dbReference>
<evidence type="ECO:0000256" key="1">
    <source>
        <dbReference type="ARBA" id="ARBA00004236"/>
    </source>
</evidence>
<feature type="compositionally biased region" description="Low complexity" evidence="13">
    <location>
        <begin position="590"/>
        <end position="602"/>
    </location>
</feature>
<feature type="disulfide bond" evidence="11">
    <location>
        <begin position="874"/>
        <end position="910"/>
    </location>
</feature>
<dbReference type="GO" id="GO:0006508">
    <property type="term" value="P:proteolysis"/>
    <property type="evidence" value="ECO:0007669"/>
    <property type="project" value="UniProtKB-KW"/>
</dbReference>
<dbReference type="GO" id="GO:0005886">
    <property type="term" value="C:plasma membrane"/>
    <property type="evidence" value="ECO:0007669"/>
    <property type="project" value="UniProtKB-SubCell"/>
</dbReference>
<keyword evidence="8" id="KW-0325">Glycoprotein</keyword>
<dbReference type="OrthoDB" id="2747330at2759"/>
<dbReference type="GO" id="GO:0004190">
    <property type="term" value="F:aspartic-type endopeptidase activity"/>
    <property type="evidence" value="ECO:0007669"/>
    <property type="project" value="UniProtKB-KW"/>
</dbReference>
<comment type="caution">
    <text evidence="16">The sequence shown here is derived from an EMBL/GenBank/DDBJ whole genome shotgun (WGS) entry which is preliminary data.</text>
</comment>
<dbReference type="PROSITE" id="PS51767">
    <property type="entry name" value="PEPTIDASE_A1"/>
    <property type="match status" value="3"/>
</dbReference>
<evidence type="ECO:0000256" key="13">
    <source>
        <dbReference type="SAM" id="MobiDB-lite"/>
    </source>
</evidence>
<evidence type="ECO:0000256" key="11">
    <source>
        <dbReference type="PIRSR" id="PIRSR601461-2"/>
    </source>
</evidence>
<feature type="compositionally biased region" description="Basic residues" evidence="13">
    <location>
        <begin position="71"/>
        <end position="80"/>
    </location>
</feature>
<dbReference type="Gene3D" id="2.40.70.10">
    <property type="entry name" value="Acid Proteases"/>
    <property type="match status" value="5"/>
</dbReference>
<sequence>MQQAWDVHRRIYLQQYINLTVRRLARMTRREECLDRRLSLEKRYNRIGVLKSAKNGAKVAGTNKSKNGKLAGKKHRKHSGKGSGNNSTSVQSSSNPQATAANGVTLANPPTANNSLGLDIEANDAGYLATLQMGTLPQDFLILMDSGSADLWVGAENCQADTGGDCGTLNFLGPKGSSSFVGTGKPFSITYGSGQVSGDNMTDNLVIANLALPAHTFGAATTEIPFDGLTGLANSINFEQKTLTPVESLAAAAAASLISDAIVSYKISLTADNINDGEVIFGGLYTAKFDSKTLVTLPNVNKCGLWEVDLTAMRFTYFLKLLKATSPETLYYLIGTTLLVLPDDVTTSIHNSTSLMNKDDLTLLFNSAGSPPRSIPETLRFYLWIPTILPVIVCLVSFPVILRGWVGNVFLKNPYISTDVTKITVNLAKLLSLSLSALLAGVLCMLSVQEVEAVPLTQRAPRFVTLPLKRVEIAGRDVHGQIYLQQHMNRAIRRLARMTRREEPSAGDLYARLEKRIVSIEGLEEGSLEKRYNRIGVPESAQISSGSKSTTASKAASLAEAHEGITNTQAQANNKGKGKGKGGAGGAGGQKAPAPQPSAQPGVVASDVTDAGQPTADDSLGLDIEAQDVGYLATVQLGTPPRDFLILMDSGSADFWVGAENCQSEGGGDCGNHNFLGPQSSSSFVDTNAPFSVTYGTGDVSGDIITDDVSIAGLALNAHKFGVATSESVDFSSDQTPFDGLMGLAQSTLSEQQTLTPVESLAAANLIPDSITSYKISRLLDNKNDGEITFGALDPTKFDAQTLISVPNVNTQGFWEADLQAITVNGQDSGLSGRTAILDTGTTLIVAPAADAQAVHDLINGAQSDGQGGFTVPCTLTDSVALQFGGQTFAIDPRDIAFTPVDPNDPTGDCVSGITSGDIGGPEEWLVGDVFLKNAYFSTDVSKNTVSLAKLIQQQHTNRALKRFALMSGRLPPSEYELLAMIYERILLLSTPRQRRYEIAKIAKILEEFYGCAEHKPAGRSDTSTDFAKLDTPRTYGRRAEYLASTNSTSGPSIHNIGLNMVVIKMGSPARNFNVLVDSGSADLWVGAEGCRGDDGGSCVSPFTLIGLRSSLIGVDCQGNHTLLGAHSSTTFNASQDDWAIGYDDVSIGGLKLKAHKFGVAMNESSQFTPDNIPFDGLLGLGKEMISQQRVPTLLQSLYKANLIPGPIVSYKLPRLADGYNDGEMTLGGMNPKRYNHKTLVTKKNVNEFGFWGVAVDGIQVGAQDMNWFNRTVVLDTGTTLIIAPQNDVNVIHSHILGARYDGSGWIVPCNMTTAIALTIGGQIFSIDPRDVAFYPVEYGSTECMSGIAVGGVGPFYLDNEWLVGDVFLKNVYFSTDDNKDTISIAKPLP</sequence>
<dbReference type="STRING" id="93625.A0A409WYB6"/>
<organism evidence="16 17">
    <name type="scientific">Psilocybe cyanescens</name>
    <dbReference type="NCBI Taxonomy" id="93625"/>
    <lineage>
        <taxon>Eukaryota</taxon>
        <taxon>Fungi</taxon>
        <taxon>Dikarya</taxon>
        <taxon>Basidiomycota</taxon>
        <taxon>Agaricomycotina</taxon>
        <taxon>Agaricomycetes</taxon>
        <taxon>Agaricomycetidae</taxon>
        <taxon>Agaricales</taxon>
        <taxon>Agaricineae</taxon>
        <taxon>Strophariaceae</taxon>
        <taxon>Psilocybe</taxon>
    </lineage>
</organism>
<evidence type="ECO:0000256" key="8">
    <source>
        <dbReference type="ARBA" id="ARBA00023180"/>
    </source>
</evidence>
<evidence type="ECO:0000313" key="17">
    <source>
        <dbReference type="Proteomes" id="UP000283269"/>
    </source>
</evidence>
<feature type="domain" description="Peptidase A1" evidence="15">
    <location>
        <begin position="1060"/>
        <end position="1386"/>
    </location>
</feature>